<name>A0A1L7UKK8_FUSMA</name>
<evidence type="ECO:0000256" key="1">
    <source>
        <dbReference type="SAM" id="Phobius"/>
    </source>
</evidence>
<dbReference type="VEuPathDB" id="FungiDB:FMAN_16262"/>
<evidence type="ECO:0000313" key="2">
    <source>
        <dbReference type="EMBL" id="CVL08615.1"/>
    </source>
</evidence>
<dbReference type="AlphaFoldDB" id="A0A1L7UKK8"/>
<dbReference type="GeneID" id="65095052"/>
<organism evidence="2 3">
    <name type="scientific">Fusarium mangiferae</name>
    <name type="common">Mango malformation disease fungus</name>
    <dbReference type="NCBI Taxonomy" id="192010"/>
    <lineage>
        <taxon>Eukaryota</taxon>
        <taxon>Fungi</taxon>
        <taxon>Dikarya</taxon>
        <taxon>Ascomycota</taxon>
        <taxon>Pezizomycotina</taxon>
        <taxon>Sordariomycetes</taxon>
        <taxon>Hypocreomycetidae</taxon>
        <taxon>Hypocreales</taxon>
        <taxon>Nectriaceae</taxon>
        <taxon>Fusarium</taxon>
        <taxon>Fusarium fujikuroi species complex</taxon>
    </lineage>
</organism>
<dbReference type="EMBL" id="FCQH01000024">
    <property type="protein sequence ID" value="CVL08615.1"/>
    <property type="molecule type" value="Genomic_DNA"/>
</dbReference>
<keyword evidence="3" id="KW-1185">Reference proteome</keyword>
<proteinExistence type="predicted"/>
<dbReference type="Proteomes" id="UP000184255">
    <property type="component" value="Unassembled WGS sequence"/>
</dbReference>
<comment type="caution">
    <text evidence="2">The sequence shown here is derived from an EMBL/GenBank/DDBJ whole genome shotgun (WGS) entry which is preliminary data.</text>
</comment>
<feature type="transmembrane region" description="Helical" evidence="1">
    <location>
        <begin position="131"/>
        <end position="151"/>
    </location>
</feature>
<reference evidence="3" key="1">
    <citation type="journal article" date="2016" name="Genome Biol. Evol.">
        <title>Comparative 'omics' of the Fusarium fujikuroi species complex highlights differences in genetic potential and metabolite synthesis.</title>
        <authorList>
            <person name="Niehaus E.-M."/>
            <person name="Muensterkoetter M."/>
            <person name="Proctor R.H."/>
            <person name="Brown D.W."/>
            <person name="Sharon A."/>
            <person name="Idan Y."/>
            <person name="Oren-Young L."/>
            <person name="Sieber C.M."/>
            <person name="Novak O."/>
            <person name="Pencik A."/>
            <person name="Tarkowska D."/>
            <person name="Hromadova K."/>
            <person name="Freeman S."/>
            <person name="Maymon M."/>
            <person name="Elazar M."/>
            <person name="Youssef S.A."/>
            <person name="El-Shabrawy E.S.M."/>
            <person name="Shalaby A.B.A."/>
            <person name="Houterman P."/>
            <person name="Brock N.L."/>
            <person name="Burkhardt I."/>
            <person name="Tsavkelova E.A."/>
            <person name="Dickschat J.S."/>
            <person name="Galuszka P."/>
            <person name="Gueldener U."/>
            <person name="Tudzynski B."/>
        </authorList>
    </citation>
    <scope>NUCLEOTIDE SEQUENCE [LARGE SCALE GENOMIC DNA]</scope>
    <source>
        <strain evidence="3">MRC7560</strain>
    </source>
</reference>
<accession>A0A1L7UKK8</accession>
<sequence>MLRVLSVNLSPTCSQPLTIPEERQVKRLVFILRLVVAVEKPLCINTLIDLRQKQASISQANDTAKQPNTIFLFTIIKIVFVSDAYMTLRNLDVLRRRIARTQLPLSFLSSLFALDVASFPYKSDELNHQGWWLFNILCGVSAIIFVPTILLA</sequence>
<dbReference type="RefSeq" id="XP_041691160.1">
    <property type="nucleotide sequence ID" value="XM_041825817.1"/>
</dbReference>
<evidence type="ECO:0000313" key="3">
    <source>
        <dbReference type="Proteomes" id="UP000184255"/>
    </source>
</evidence>
<keyword evidence="1" id="KW-0472">Membrane</keyword>
<feature type="transmembrane region" description="Helical" evidence="1">
    <location>
        <begin position="70"/>
        <end position="91"/>
    </location>
</feature>
<gene>
    <name evidence="2" type="ORF">FMAN_16262</name>
</gene>
<keyword evidence="1" id="KW-1133">Transmembrane helix</keyword>
<protein>
    <submittedName>
        <fullName evidence="2">Uncharacterized protein</fullName>
    </submittedName>
</protein>
<keyword evidence="1" id="KW-0812">Transmembrane</keyword>